<dbReference type="Gene3D" id="3.40.50.300">
    <property type="entry name" value="P-loop containing nucleotide triphosphate hydrolases"/>
    <property type="match status" value="1"/>
</dbReference>
<dbReference type="InterPro" id="IPR027417">
    <property type="entry name" value="P-loop_NTPase"/>
</dbReference>
<dbReference type="Proteomes" id="UP001595075">
    <property type="component" value="Unassembled WGS sequence"/>
</dbReference>
<dbReference type="Pfam" id="PF24883">
    <property type="entry name" value="NPHP3_N"/>
    <property type="match status" value="1"/>
</dbReference>
<sequence length="916" mass="103546">MRAWNSVVCRADVLPRFLVDALENETLERDRISCLSTLGFENSKKPSKPSPGTCSWIATDPIFKNWYSGQIKTLWIQGKAGSGKSTTMQHLYETEFRKAASKYPKVMVLRFSFFSQSHGPESSMKGLLRSLLHQVISQNKHLAGPAMKAWSVTSSKPDQSVVRFWDDLQELKEILIETLSLGPGRNRLSIYIDALNECEEHGKPWNEDIEFLIDSLTSPDANTKFEARIMVSSQPTPRLIQVLGALEVPTVVLEEHNSDDISTYLNYHVRAFKPLAPEFEKIIKRILSQADGLFLWVVLIWENFLLDQLEKSSIDGEYVSTEYLEAILSKPLERLDKTFRLMLDKVEHSRRSAATVALKLAVCAIRPLTIEEFRYAQAFGSATHNFPDEKSMLTCPDFPLSNEDAIKQIRSRSGGLLVVETRRTDGDLRKTIVRLIHESAKVYLSGLTKTGPIFPGSEPGEDGHVYLSRACTNWLAISDLRWLCMFFGRDVPSFFHAYMLAKEYFYFVEYAFSFWIRHVREAERSTHQSQANFLLTLPVAALSIYHGLGRGTTVDTGWMDFWRAWSTIRGWRDTRENVLGQPGPLCIAVGSKLPLTAIDLVENHVTTVDEAGGFPIQCAFLQESYDMIFLLLQKGAKTRWLAHRASDLSSQALYNPLRIWIASQDEGSMQTEPRRAMTMLLDSGNGFELPHVNEWDLGSALSVAIIEDNVGVIRMLIERGIGHVTFESYLTSGLYALIAFHKGCDHNTIAATVSAVLDPSHSEPHLKKNAIYKCLKLVRWFWETHTSQAEGEESQAETARIKAIAIILFQSQKSLLDEPSGANSDSTTQEAIFQLFLDSYLYDEQYPVPVLVCNQDGPISWPGEQNIFSPDLSPSERRDLLQPFKSPFFEGRSMISARRGDSEEAVEKKPAMFIYL</sequence>
<evidence type="ECO:0000313" key="3">
    <source>
        <dbReference type="EMBL" id="KAL2064226.1"/>
    </source>
</evidence>
<protein>
    <recommendedName>
        <fullName evidence="2">Nephrocystin 3-like N-terminal domain-containing protein</fullName>
    </recommendedName>
</protein>
<evidence type="ECO:0000256" key="1">
    <source>
        <dbReference type="ARBA" id="ARBA00022737"/>
    </source>
</evidence>
<keyword evidence="4" id="KW-1185">Reference proteome</keyword>
<gene>
    <name evidence="3" type="ORF">VTL71DRAFT_4720</name>
</gene>
<name>A0ABR4C2R1_9HELO</name>
<keyword evidence="1" id="KW-0677">Repeat</keyword>
<dbReference type="InterPro" id="IPR056884">
    <property type="entry name" value="NPHP3-like_N"/>
</dbReference>
<organism evidence="3 4">
    <name type="scientific">Oculimacula yallundae</name>
    <dbReference type="NCBI Taxonomy" id="86028"/>
    <lineage>
        <taxon>Eukaryota</taxon>
        <taxon>Fungi</taxon>
        <taxon>Dikarya</taxon>
        <taxon>Ascomycota</taxon>
        <taxon>Pezizomycotina</taxon>
        <taxon>Leotiomycetes</taxon>
        <taxon>Helotiales</taxon>
        <taxon>Ploettnerulaceae</taxon>
        <taxon>Oculimacula</taxon>
    </lineage>
</organism>
<evidence type="ECO:0000259" key="2">
    <source>
        <dbReference type="Pfam" id="PF24883"/>
    </source>
</evidence>
<dbReference type="Gene3D" id="1.25.40.20">
    <property type="entry name" value="Ankyrin repeat-containing domain"/>
    <property type="match status" value="1"/>
</dbReference>
<accession>A0ABR4C2R1</accession>
<dbReference type="SUPFAM" id="SSF52540">
    <property type="entry name" value="P-loop containing nucleoside triphosphate hydrolases"/>
    <property type="match status" value="1"/>
</dbReference>
<dbReference type="EMBL" id="JAZHXI010000014">
    <property type="protein sequence ID" value="KAL2064226.1"/>
    <property type="molecule type" value="Genomic_DNA"/>
</dbReference>
<dbReference type="PANTHER" id="PTHR10039:SF5">
    <property type="entry name" value="NACHT DOMAIN-CONTAINING PROTEIN"/>
    <property type="match status" value="1"/>
</dbReference>
<dbReference type="InterPro" id="IPR036770">
    <property type="entry name" value="Ankyrin_rpt-contain_sf"/>
</dbReference>
<feature type="domain" description="Nephrocystin 3-like N-terminal" evidence="2">
    <location>
        <begin position="52"/>
        <end position="233"/>
    </location>
</feature>
<comment type="caution">
    <text evidence="3">The sequence shown here is derived from an EMBL/GenBank/DDBJ whole genome shotgun (WGS) entry which is preliminary data.</text>
</comment>
<evidence type="ECO:0000313" key="4">
    <source>
        <dbReference type="Proteomes" id="UP001595075"/>
    </source>
</evidence>
<reference evidence="3 4" key="1">
    <citation type="journal article" date="2024" name="Commun. Biol.">
        <title>Comparative genomic analysis of thermophilic fungi reveals convergent evolutionary adaptations and gene losses.</title>
        <authorList>
            <person name="Steindorff A.S."/>
            <person name="Aguilar-Pontes M.V."/>
            <person name="Robinson A.J."/>
            <person name="Andreopoulos B."/>
            <person name="LaButti K."/>
            <person name="Kuo A."/>
            <person name="Mondo S."/>
            <person name="Riley R."/>
            <person name="Otillar R."/>
            <person name="Haridas S."/>
            <person name="Lipzen A."/>
            <person name="Grimwood J."/>
            <person name="Schmutz J."/>
            <person name="Clum A."/>
            <person name="Reid I.D."/>
            <person name="Moisan M.C."/>
            <person name="Butler G."/>
            <person name="Nguyen T.T.M."/>
            <person name="Dewar K."/>
            <person name="Conant G."/>
            <person name="Drula E."/>
            <person name="Henrissat B."/>
            <person name="Hansel C."/>
            <person name="Singer S."/>
            <person name="Hutchinson M.I."/>
            <person name="de Vries R.P."/>
            <person name="Natvig D.O."/>
            <person name="Powell A.J."/>
            <person name="Tsang A."/>
            <person name="Grigoriev I.V."/>
        </authorList>
    </citation>
    <scope>NUCLEOTIDE SEQUENCE [LARGE SCALE GENOMIC DNA]</scope>
    <source>
        <strain evidence="3 4">CBS 494.80</strain>
    </source>
</reference>
<proteinExistence type="predicted"/>
<dbReference type="PANTHER" id="PTHR10039">
    <property type="entry name" value="AMELOGENIN"/>
    <property type="match status" value="1"/>
</dbReference>